<dbReference type="InterPro" id="IPR002786">
    <property type="entry name" value="Non_canon_purine_NTPase"/>
</dbReference>
<dbReference type="GeneID" id="36101739"/>
<dbReference type="Proteomes" id="UP000239462">
    <property type="component" value="Chromosome"/>
</dbReference>
<evidence type="ECO:0000313" key="12">
    <source>
        <dbReference type="EMBL" id="AVB76063.1"/>
    </source>
</evidence>
<dbReference type="InterPro" id="IPR029001">
    <property type="entry name" value="ITPase-like_fam"/>
</dbReference>
<dbReference type="Proteomes" id="UP000590564">
    <property type="component" value="Unassembled WGS sequence"/>
</dbReference>
<keyword evidence="4 10" id="KW-0378">Hydrolase</keyword>
<dbReference type="EMBL" id="JACHED010000003">
    <property type="protein sequence ID" value="MBB6497373.1"/>
    <property type="molecule type" value="Genomic_DNA"/>
</dbReference>
<comment type="function">
    <text evidence="10">Phosphatase that hydrolyzes non-canonical purine nucleotides such as XTP and ITP to their respective diphosphate derivatives. Probably excludes non-canonical purines from DNA/RNA precursor pool, thus preventing their incorporation into DNA/RNA and avoiding chromosomal lesions.</text>
</comment>
<dbReference type="GO" id="GO:0046872">
    <property type="term" value="F:metal ion binding"/>
    <property type="evidence" value="ECO:0007669"/>
    <property type="project" value="UniProtKB-KW"/>
</dbReference>
<gene>
    <name evidence="12" type="primary">yjjX</name>
    <name evidence="13" type="ORF">HNP94_001545</name>
    <name evidence="14" type="ORF">HNP96_001416</name>
    <name evidence="12" type="ORF">MMJJ_06470</name>
</gene>
<evidence type="ECO:0000256" key="5">
    <source>
        <dbReference type="ARBA" id="ARBA00022842"/>
    </source>
</evidence>
<keyword evidence="6 10" id="KW-0546">Nucleotide metabolism</keyword>
<dbReference type="SUPFAM" id="SSF52972">
    <property type="entry name" value="ITPase-like"/>
    <property type="match status" value="1"/>
</dbReference>
<evidence type="ECO:0000256" key="9">
    <source>
        <dbReference type="ARBA" id="ARBA00048781"/>
    </source>
</evidence>
<dbReference type="EMBL" id="JACDUO010000002">
    <property type="protein sequence ID" value="MBA2864523.1"/>
    <property type="molecule type" value="Genomic_DNA"/>
</dbReference>
<dbReference type="EMBL" id="CP026606">
    <property type="protein sequence ID" value="AVB76063.1"/>
    <property type="molecule type" value="Genomic_DNA"/>
</dbReference>
<dbReference type="EC" id="3.6.1.73" evidence="10"/>
<evidence type="ECO:0000256" key="8">
    <source>
        <dbReference type="ARBA" id="ARBA00048174"/>
    </source>
</evidence>
<dbReference type="KEGG" id="mmad:MMJJ_06470"/>
<dbReference type="InterPro" id="IPR050299">
    <property type="entry name" value="YjjX_NTPase"/>
</dbReference>
<feature type="binding site" evidence="10">
    <location>
        <begin position="52"/>
        <end position="57"/>
    </location>
    <ligand>
        <name>substrate</name>
    </ligand>
</feature>
<comment type="cofactor">
    <cofactor evidence="10">
        <name>Mg(2+)</name>
        <dbReference type="ChEBI" id="CHEBI:18420"/>
    </cofactor>
    <cofactor evidence="10">
        <name>Mn(2+)</name>
        <dbReference type="ChEBI" id="CHEBI:29035"/>
    </cofactor>
    <text evidence="10">Binds 1 divalent metal cation per subunit; can use either Mg(2+) or Mn(2+).</text>
</comment>
<comment type="similarity">
    <text evidence="10">Belongs to the YjjX NTPase family.</text>
</comment>
<comment type="subunit">
    <text evidence="10">Homodimer.</text>
</comment>
<dbReference type="Pfam" id="PF01931">
    <property type="entry name" value="NTPase_I-T"/>
    <property type="match status" value="1"/>
</dbReference>
<proteinExistence type="inferred from homology"/>
<comment type="cofactor">
    <cofactor evidence="1">
        <name>Mn(2+)</name>
        <dbReference type="ChEBI" id="CHEBI:29035"/>
    </cofactor>
</comment>
<evidence type="ECO:0000256" key="7">
    <source>
        <dbReference type="ARBA" id="ARBA00023211"/>
    </source>
</evidence>
<organism evidence="12 15">
    <name type="scientific">Methanococcus maripaludis</name>
    <name type="common">Methanococcus deltae</name>
    <dbReference type="NCBI Taxonomy" id="39152"/>
    <lineage>
        <taxon>Archaea</taxon>
        <taxon>Methanobacteriati</taxon>
        <taxon>Methanobacteriota</taxon>
        <taxon>Methanomada group</taxon>
        <taxon>Methanococci</taxon>
        <taxon>Methanococcales</taxon>
        <taxon>Methanococcaceae</taxon>
        <taxon>Methanococcus</taxon>
    </lineage>
</organism>
<evidence type="ECO:0000313" key="17">
    <source>
        <dbReference type="Proteomes" id="UP000590564"/>
    </source>
</evidence>
<evidence type="ECO:0000256" key="10">
    <source>
        <dbReference type="HAMAP-Rule" id="MF_00648"/>
    </source>
</evidence>
<evidence type="ECO:0000256" key="2">
    <source>
        <dbReference type="ARBA" id="ARBA00022723"/>
    </source>
</evidence>
<comment type="catalytic activity">
    <reaction evidence="8 10">
        <text>ITP + H2O = IDP + phosphate + H(+)</text>
        <dbReference type="Rhea" id="RHEA:28330"/>
        <dbReference type="ChEBI" id="CHEBI:15377"/>
        <dbReference type="ChEBI" id="CHEBI:15378"/>
        <dbReference type="ChEBI" id="CHEBI:43474"/>
        <dbReference type="ChEBI" id="CHEBI:58280"/>
        <dbReference type="ChEBI" id="CHEBI:61402"/>
        <dbReference type="EC" id="3.6.1.73"/>
    </reaction>
</comment>
<dbReference type="Proteomes" id="UP000567099">
    <property type="component" value="Unassembled WGS sequence"/>
</dbReference>
<dbReference type="RefSeq" id="WP_104837661.1">
    <property type="nucleotide sequence ID" value="NZ_CP026606.1"/>
</dbReference>
<evidence type="ECO:0000259" key="11">
    <source>
        <dbReference type="Pfam" id="PF01931"/>
    </source>
</evidence>
<keyword evidence="2 10" id="KW-0479">Metal-binding</keyword>
<dbReference type="PANTHER" id="PTHR34699">
    <property type="match status" value="1"/>
</dbReference>
<keyword evidence="3 10" id="KW-0547">Nucleotide-binding</keyword>
<dbReference type="HAMAP" id="MF_00648">
    <property type="entry name" value="Non_canon_purine_NTPase_YjjX"/>
    <property type="match status" value="1"/>
</dbReference>
<evidence type="ECO:0000313" key="15">
    <source>
        <dbReference type="Proteomes" id="UP000239462"/>
    </source>
</evidence>
<evidence type="ECO:0000313" key="13">
    <source>
        <dbReference type="EMBL" id="MBA2864523.1"/>
    </source>
</evidence>
<dbReference type="GO" id="GO:0103023">
    <property type="term" value="F:ITPase activity"/>
    <property type="evidence" value="ECO:0007669"/>
    <property type="project" value="UniProtKB-EC"/>
</dbReference>
<dbReference type="GO" id="GO:0009117">
    <property type="term" value="P:nucleotide metabolic process"/>
    <property type="evidence" value="ECO:0007669"/>
    <property type="project" value="UniProtKB-KW"/>
</dbReference>
<evidence type="ECO:0000313" key="16">
    <source>
        <dbReference type="Proteomes" id="UP000567099"/>
    </source>
</evidence>
<dbReference type="GO" id="GO:0006772">
    <property type="term" value="P:thiamine metabolic process"/>
    <property type="evidence" value="ECO:0007669"/>
    <property type="project" value="TreeGrafter"/>
</dbReference>
<sequence>MFESRFCDICGKPAKTYQFGSLLCEDPECLKKAQKLRGGPAGHKLRVISVGSTNPVKVSAVEKAIEKTVGTMLVSSVDTKSGVSDQPQGFEETFKGAYNRAKGAFEKVNCVYGIGIEAGIVEIGEKKLDIHICVVYNGLDYSVGTSQAFQIPKDISDRINEGYECSKIAEETYGVKNIGQKNGIIGVLTDNNILREQLCIDSVVMAMIPKYRRNSQIRF</sequence>
<comment type="catalytic activity">
    <reaction evidence="9 10">
        <text>XTP + H2O = XDP + phosphate + H(+)</text>
        <dbReference type="Rhea" id="RHEA:28406"/>
        <dbReference type="ChEBI" id="CHEBI:15377"/>
        <dbReference type="ChEBI" id="CHEBI:15378"/>
        <dbReference type="ChEBI" id="CHEBI:43474"/>
        <dbReference type="ChEBI" id="CHEBI:59884"/>
        <dbReference type="ChEBI" id="CHEBI:61314"/>
        <dbReference type="EC" id="3.6.1.73"/>
    </reaction>
</comment>
<evidence type="ECO:0000313" key="14">
    <source>
        <dbReference type="EMBL" id="MBB6497373.1"/>
    </source>
</evidence>
<evidence type="ECO:0000256" key="4">
    <source>
        <dbReference type="ARBA" id="ARBA00022801"/>
    </source>
</evidence>
<reference evidence="12" key="2">
    <citation type="submission" date="2018-02" db="EMBL/GenBank/DDBJ databases">
        <title>Complete genome sequence of the Methanococcus maripaludis type strain JJ (DSM 2067), a model for selenoprotein synthesis in Archaea.</title>
        <authorList>
            <person name="Poehlein A."/>
            <person name="Heym D."/>
            <person name="Quitzke V."/>
            <person name="Fersch J."/>
            <person name="Daniel R."/>
            <person name="Rother M."/>
        </authorList>
    </citation>
    <scope>NUCLEOTIDE SEQUENCE [LARGE SCALE GENOMIC DNA]</scope>
    <source>
        <strain evidence="12">DSM 2067</strain>
    </source>
</reference>
<reference evidence="15" key="1">
    <citation type="journal article" date="2018" name="Genome Announc.">
        <title>Complete Genome Sequence of the Methanococcus maripaludis Type Strain JJ (DSM 2067), a Model for Selenoprotein Synthesis in Archaea.</title>
        <authorList>
            <person name="Poehlein A."/>
            <person name="Heym D."/>
            <person name="Quitzke V."/>
            <person name="Fersch J."/>
            <person name="Daniel R."/>
            <person name="Rother M."/>
        </authorList>
    </citation>
    <scope>NUCLEOTIDE SEQUENCE [LARGE SCALE GENOMIC DNA]</scope>
    <source>
        <strain evidence="15">DSM 2067</strain>
    </source>
</reference>
<evidence type="ECO:0000256" key="6">
    <source>
        <dbReference type="ARBA" id="ARBA00023080"/>
    </source>
</evidence>
<keyword evidence="5 10" id="KW-0460">Magnesium</keyword>
<dbReference type="GO" id="GO:0000166">
    <property type="term" value="F:nucleotide binding"/>
    <property type="evidence" value="ECO:0007669"/>
    <property type="project" value="UniProtKB-KW"/>
</dbReference>
<dbReference type="Gene3D" id="3.90.950.10">
    <property type="match status" value="1"/>
</dbReference>
<dbReference type="PANTHER" id="PTHR34699:SF2">
    <property type="entry name" value="NON-CANONICAL PURINE NTP PHOSPHATASE_PRRC1 DOMAIN-CONTAINING PROTEIN"/>
    <property type="match status" value="1"/>
</dbReference>
<dbReference type="InterPro" id="IPR026533">
    <property type="entry name" value="NTPase/PRRC1"/>
</dbReference>
<feature type="domain" description="Non-canonical purine NTP phosphatase/PRRC1" evidence="11">
    <location>
        <begin position="51"/>
        <end position="209"/>
    </location>
</feature>
<evidence type="ECO:0000256" key="3">
    <source>
        <dbReference type="ARBA" id="ARBA00022741"/>
    </source>
</evidence>
<evidence type="ECO:0000256" key="1">
    <source>
        <dbReference type="ARBA" id="ARBA00001936"/>
    </source>
</evidence>
<dbReference type="AlphaFoldDB" id="A0A2L1C9T3"/>
<dbReference type="FunFam" id="3.90.950.10:FF:000002">
    <property type="entry name" value="Inosine/xanthosine triphosphatase"/>
    <property type="match status" value="1"/>
</dbReference>
<keyword evidence="7 10" id="KW-0464">Manganese</keyword>
<reference evidence="13 16" key="3">
    <citation type="submission" date="2020-07" db="EMBL/GenBank/DDBJ databases">
        <title>Genomic Encyclopedia of Type Strains, Phase IV (KMG-V): Genome sequencing to study the core and pangenomes of soil and plant-associated prokaryotes.</title>
        <authorList>
            <person name="Whitman W."/>
        </authorList>
    </citation>
    <scope>NUCLEOTIDE SEQUENCE [LARGE SCALE GENOMIC DNA]</scope>
    <source>
        <strain evidence="13 16">C13</strain>
        <strain evidence="14 17">D1</strain>
    </source>
</reference>
<protein>
    <recommendedName>
        <fullName evidence="10">Probable inosine/xanthosine triphosphatase</fullName>
        <shortName evidence="10">ITPase/XTPase</shortName>
        <ecNumber evidence="10">3.6.1.73</ecNumber>
    </recommendedName>
    <alternativeName>
        <fullName evidence="10">Non-canonical purine NTP phosphatase</fullName>
    </alternativeName>
    <alternativeName>
        <fullName evidence="10">Non-standard purine NTP phosphatase</fullName>
    </alternativeName>
    <alternativeName>
        <fullName evidence="10">Nucleoside-triphosphate phosphatase</fullName>
        <shortName evidence="10">NTPase</shortName>
    </alternativeName>
</protein>
<name>A0A2L1C9T3_METMI</name>
<dbReference type="NCBIfam" id="TIGR00258">
    <property type="entry name" value="inosine/xanthosine triphosphatase"/>
    <property type="match status" value="1"/>
</dbReference>
<comment type="caution">
    <text evidence="10">Lacks conserved residue(s) required for the propagation of feature annotation.</text>
</comment>
<accession>A0A2L1C9T3</accession>